<dbReference type="Pfam" id="PF00069">
    <property type="entry name" value="Pkinase"/>
    <property type="match status" value="1"/>
</dbReference>
<evidence type="ECO:0000256" key="5">
    <source>
        <dbReference type="PROSITE-ProRule" id="PRU10141"/>
    </source>
</evidence>
<accession>A0A5R8KC28</accession>
<dbReference type="InterPro" id="IPR017441">
    <property type="entry name" value="Protein_kinase_ATP_BS"/>
</dbReference>
<comment type="caution">
    <text evidence="8">The sequence shown here is derived from an EMBL/GenBank/DDBJ whole genome shotgun (WGS) entry which is preliminary data.</text>
</comment>
<dbReference type="PROSITE" id="PS00107">
    <property type="entry name" value="PROTEIN_KINASE_ATP"/>
    <property type="match status" value="1"/>
</dbReference>
<dbReference type="SMART" id="SM00220">
    <property type="entry name" value="S_TKc"/>
    <property type="match status" value="1"/>
</dbReference>
<gene>
    <name evidence="8" type="ORF">FEM03_16280</name>
</gene>
<keyword evidence="6" id="KW-0472">Membrane</keyword>
<feature type="transmembrane region" description="Helical" evidence="6">
    <location>
        <begin position="285"/>
        <end position="304"/>
    </location>
</feature>
<keyword evidence="2 5" id="KW-0547">Nucleotide-binding</keyword>
<evidence type="ECO:0000256" key="3">
    <source>
        <dbReference type="ARBA" id="ARBA00022777"/>
    </source>
</evidence>
<dbReference type="RefSeq" id="WP_138087332.1">
    <property type="nucleotide sequence ID" value="NZ_VAUV01000011.1"/>
</dbReference>
<dbReference type="AlphaFoldDB" id="A0A5R8KC28"/>
<keyword evidence="6" id="KW-1133">Transmembrane helix</keyword>
<name>A0A5R8KC28_9BACT</name>
<keyword evidence="9" id="KW-1185">Reference proteome</keyword>
<dbReference type="InterPro" id="IPR016187">
    <property type="entry name" value="CTDL_fold"/>
</dbReference>
<evidence type="ECO:0000313" key="8">
    <source>
        <dbReference type="EMBL" id="TLD69874.1"/>
    </source>
</evidence>
<dbReference type="InterPro" id="IPR013229">
    <property type="entry name" value="PEGA"/>
</dbReference>
<dbReference type="Pfam" id="PF08308">
    <property type="entry name" value="PEGA"/>
    <property type="match status" value="1"/>
</dbReference>
<keyword evidence="3" id="KW-0418">Kinase</keyword>
<protein>
    <submittedName>
        <fullName evidence="8">PEGA domain-containing protein</fullName>
    </submittedName>
</protein>
<dbReference type="InterPro" id="IPR042095">
    <property type="entry name" value="SUMF_sf"/>
</dbReference>
<dbReference type="OrthoDB" id="174270at2"/>
<dbReference type="GO" id="GO:0004674">
    <property type="term" value="F:protein serine/threonine kinase activity"/>
    <property type="evidence" value="ECO:0007669"/>
    <property type="project" value="TreeGrafter"/>
</dbReference>
<dbReference type="SUPFAM" id="SSF56112">
    <property type="entry name" value="Protein kinase-like (PK-like)"/>
    <property type="match status" value="1"/>
</dbReference>
<evidence type="ECO:0000256" key="6">
    <source>
        <dbReference type="SAM" id="Phobius"/>
    </source>
</evidence>
<keyword evidence="1" id="KW-0808">Transferase</keyword>
<dbReference type="PROSITE" id="PS00108">
    <property type="entry name" value="PROTEIN_KINASE_ST"/>
    <property type="match status" value="1"/>
</dbReference>
<evidence type="ECO:0000256" key="4">
    <source>
        <dbReference type="ARBA" id="ARBA00022840"/>
    </source>
</evidence>
<evidence type="ECO:0000256" key="1">
    <source>
        <dbReference type="ARBA" id="ARBA00022679"/>
    </source>
</evidence>
<dbReference type="Pfam" id="PF03781">
    <property type="entry name" value="FGE-sulfatase"/>
    <property type="match status" value="1"/>
</dbReference>
<reference evidence="8 9" key="1">
    <citation type="submission" date="2019-05" db="EMBL/GenBank/DDBJ databases">
        <title>Verrucobacter flavum gen. nov., sp. nov. a new member of the family Verrucomicrobiaceae.</title>
        <authorList>
            <person name="Szuroczki S."/>
            <person name="Abbaszade G."/>
            <person name="Szabo A."/>
            <person name="Felfoldi T."/>
            <person name="Schumann P."/>
            <person name="Boka K."/>
            <person name="Keki Z."/>
            <person name="Toumi M."/>
            <person name="Toth E."/>
        </authorList>
    </citation>
    <scope>NUCLEOTIDE SEQUENCE [LARGE SCALE GENOMIC DNA]</scope>
    <source>
        <strain evidence="8 9">MG-N-17</strain>
    </source>
</reference>
<feature type="domain" description="Protein kinase" evidence="7">
    <location>
        <begin position="17"/>
        <end position="319"/>
    </location>
</feature>
<keyword evidence="6" id="KW-0812">Transmembrane</keyword>
<evidence type="ECO:0000313" key="9">
    <source>
        <dbReference type="Proteomes" id="UP000306196"/>
    </source>
</evidence>
<dbReference type="EMBL" id="VAUV01000011">
    <property type="protein sequence ID" value="TLD69874.1"/>
    <property type="molecule type" value="Genomic_DNA"/>
</dbReference>
<dbReference type="PROSITE" id="PS50011">
    <property type="entry name" value="PROTEIN_KINASE_DOM"/>
    <property type="match status" value="1"/>
</dbReference>
<dbReference type="InterPro" id="IPR005532">
    <property type="entry name" value="SUMF_dom"/>
</dbReference>
<feature type="binding site" evidence="5">
    <location>
        <position position="45"/>
    </location>
    <ligand>
        <name>ATP</name>
        <dbReference type="ChEBI" id="CHEBI:30616"/>
    </ligand>
</feature>
<sequence>MNPSTASDRSRPRIHDHETLKLIGRGAYGEVWLAKSVTGVMRAVKVVWRSDYDYVEAFEREFEAIKKYEPVSRRHAGLVPVLQVGRNDEEGFYYYVMELADDVEEGREIKAETYRPLTLTALLRKEGRVKSAACLKIGETVAEGLHFMHGQGLIHRDVKPSNLVFIDGVCRLADIGLVALLGQRSFVGTEGFVAPEGPGTAQSDVFSLGMVLYEASTGKDRLDFPDLPSARESGTGLEQWRLLHRVICRACAQRSTERFSSAGDMALALRGERVRDGASLRKWKMAMIGLAAVLAVGLGIWMNAGERITTAMHRTQPLLTIQSLPTGVEVYSNGLKLGVTPLGLNPLEGVAAIYQMRMSGYRMQEIEFTANKKQPATYEVKMEESKLPQPGERWMNSLGMSFLPRQNGHASERPVEMRFFDGFLKASGRTFEGRVVPYVIRGEKNAAYIVVVPSADAEAFRSWLTDADREKGLLATEHHYELETLPFVEGVSTEMRGPESPPPADADDEPTDWQAFSLRVERQGYGGVLVQSNPPGVSVFQSGELLGLTPLEISRVKTGPVEFELRGDGYTDLILEGTLVENEMLELFGDMDVRRSVTFGREWRNSMGLRFLPLGEVLMGATETRRRDYMEFAKETNVRRPTQIANQPKQAQFPVAGVSREEAVRYCEWLTKRERELGLIGVADRYRLPTDEEWSRAVGLPLERGKDPAERNGRIRGVYPWGYEWPPPRMVDNFADESYGRRMGGEEFIAGYDDRQPGPSGVAAMPPGAKGFLGLAGNVSEWVSNDFGGSSALKSEEGSKDGKKPVMGTVRGGNWRTVNADELLSSARIGMMENARSDTVGFRMVLAKGGER</sequence>
<dbReference type="InterPro" id="IPR008271">
    <property type="entry name" value="Ser/Thr_kinase_AS"/>
</dbReference>
<dbReference type="SUPFAM" id="SSF56436">
    <property type="entry name" value="C-type lectin-like"/>
    <property type="match status" value="1"/>
</dbReference>
<proteinExistence type="predicted"/>
<dbReference type="Gene3D" id="3.90.1580.10">
    <property type="entry name" value="paralog of FGE (formylglycine-generating enzyme)"/>
    <property type="match status" value="1"/>
</dbReference>
<dbReference type="PANTHER" id="PTHR43289:SF6">
    <property type="entry name" value="SERINE_THREONINE-PROTEIN KINASE NEKL-3"/>
    <property type="match status" value="1"/>
</dbReference>
<dbReference type="Proteomes" id="UP000306196">
    <property type="component" value="Unassembled WGS sequence"/>
</dbReference>
<dbReference type="GO" id="GO:0005524">
    <property type="term" value="F:ATP binding"/>
    <property type="evidence" value="ECO:0007669"/>
    <property type="project" value="UniProtKB-UniRule"/>
</dbReference>
<dbReference type="InterPro" id="IPR000719">
    <property type="entry name" value="Prot_kinase_dom"/>
</dbReference>
<dbReference type="PANTHER" id="PTHR43289">
    <property type="entry name" value="MITOGEN-ACTIVATED PROTEIN KINASE KINASE KINASE 20-RELATED"/>
    <property type="match status" value="1"/>
</dbReference>
<organism evidence="8 9">
    <name type="scientific">Phragmitibacter flavus</name>
    <dbReference type="NCBI Taxonomy" id="2576071"/>
    <lineage>
        <taxon>Bacteria</taxon>
        <taxon>Pseudomonadati</taxon>
        <taxon>Verrucomicrobiota</taxon>
        <taxon>Verrucomicrobiia</taxon>
        <taxon>Verrucomicrobiales</taxon>
        <taxon>Verrucomicrobiaceae</taxon>
        <taxon>Phragmitibacter</taxon>
    </lineage>
</organism>
<dbReference type="Gene3D" id="1.10.510.10">
    <property type="entry name" value="Transferase(Phosphotransferase) domain 1"/>
    <property type="match status" value="1"/>
</dbReference>
<dbReference type="InterPro" id="IPR011009">
    <property type="entry name" value="Kinase-like_dom_sf"/>
</dbReference>
<evidence type="ECO:0000256" key="2">
    <source>
        <dbReference type="ARBA" id="ARBA00022741"/>
    </source>
</evidence>
<dbReference type="CDD" id="cd14014">
    <property type="entry name" value="STKc_PknB_like"/>
    <property type="match status" value="1"/>
</dbReference>
<evidence type="ECO:0000259" key="7">
    <source>
        <dbReference type="PROSITE" id="PS50011"/>
    </source>
</evidence>
<keyword evidence="4 5" id="KW-0067">ATP-binding</keyword>